<feature type="compositionally biased region" description="Basic and acidic residues" evidence="1">
    <location>
        <begin position="385"/>
        <end position="405"/>
    </location>
</feature>
<name>A0A9L0RZ44_HORSE</name>
<organism evidence="2 3">
    <name type="scientific">Equus caballus</name>
    <name type="common">Horse</name>
    <dbReference type="NCBI Taxonomy" id="9796"/>
    <lineage>
        <taxon>Eukaryota</taxon>
        <taxon>Metazoa</taxon>
        <taxon>Chordata</taxon>
        <taxon>Craniata</taxon>
        <taxon>Vertebrata</taxon>
        <taxon>Euteleostomi</taxon>
        <taxon>Mammalia</taxon>
        <taxon>Eutheria</taxon>
        <taxon>Laurasiatheria</taxon>
        <taxon>Perissodactyla</taxon>
        <taxon>Equidae</taxon>
        <taxon>Equus</taxon>
    </lineage>
</organism>
<feature type="region of interest" description="Disordered" evidence="1">
    <location>
        <begin position="318"/>
        <end position="482"/>
    </location>
</feature>
<dbReference type="PANTHER" id="PTHR36866">
    <property type="entry name" value="CHROMOSOME 4 OPEN READING FRAME 50"/>
    <property type="match status" value="1"/>
</dbReference>
<evidence type="ECO:0000313" key="3">
    <source>
        <dbReference type="Proteomes" id="UP000002281"/>
    </source>
</evidence>
<reference evidence="2" key="3">
    <citation type="submission" date="2025-09" db="UniProtKB">
        <authorList>
            <consortium name="Ensembl"/>
        </authorList>
    </citation>
    <scope>IDENTIFICATION</scope>
    <source>
        <strain evidence="2">Thoroughbred</strain>
    </source>
</reference>
<accession>A0A9L0RZ44</accession>
<proteinExistence type="predicted"/>
<reference evidence="2" key="2">
    <citation type="submission" date="2025-08" db="UniProtKB">
        <authorList>
            <consortium name="Ensembl"/>
        </authorList>
    </citation>
    <scope>IDENTIFICATION</scope>
    <source>
        <strain evidence="2">Thoroughbred</strain>
    </source>
</reference>
<dbReference type="Proteomes" id="UP000002281">
    <property type="component" value="Chromosome 3"/>
</dbReference>
<evidence type="ECO:0000313" key="2">
    <source>
        <dbReference type="Ensembl" id="ENSECAP00000067148.1"/>
    </source>
</evidence>
<feature type="region of interest" description="Disordered" evidence="1">
    <location>
        <begin position="45"/>
        <end position="66"/>
    </location>
</feature>
<evidence type="ECO:0000256" key="1">
    <source>
        <dbReference type="SAM" id="MobiDB-lite"/>
    </source>
</evidence>
<reference evidence="2 3" key="1">
    <citation type="journal article" date="2009" name="Science">
        <title>Genome sequence, comparative analysis, and population genetics of the domestic horse.</title>
        <authorList>
            <consortium name="Broad Institute Genome Sequencing Platform"/>
            <consortium name="Broad Institute Whole Genome Assembly Team"/>
            <person name="Wade C.M."/>
            <person name="Giulotto E."/>
            <person name="Sigurdsson S."/>
            <person name="Zoli M."/>
            <person name="Gnerre S."/>
            <person name="Imsland F."/>
            <person name="Lear T.L."/>
            <person name="Adelson D.L."/>
            <person name="Bailey E."/>
            <person name="Bellone R.R."/>
            <person name="Bloecker H."/>
            <person name="Distl O."/>
            <person name="Edgar R.C."/>
            <person name="Garber M."/>
            <person name="Leeb T."/>
            <person name="Mauceli E."/>
            <person name="MacLeod J.N."/>
            <person name="Penedo M.C.T."/>
            <person name="Raison J.M."/>
            <person name="Sharpe T."/>
            <person name="Vogel J."/>
            <person name="Andersson L."/>
            <person name="Antczak D.F."/>
            <person name="Biagi T."/>
            <person name="Binns M.M."/>
            <person name="Chowdhary B.P."/>
            <person name="Coleman S.J."/>
            <person name="Della Valle G."/>
            <person name="Fryc S."/>
            <person name="Guerin G."/>
            <person name="Hasegawa T."/>
            <person name="Hill E.W."/>
            <person name="Jurka J."/>
            <person name="Kiialainen A."/>
            <person name="Lindgren G."/>
            <person name="Liu J."/>
            <person name="Magnani E."/>
            <person name="Mickelson J.R."/>
            <person name="Murray J."/>
            <person name="Nergadze S.G."/>
            <person name="Onofrio R."/>
            <person name="Pedroni S."/>
            <person name="Piras M.F."/>
            <person name="Raudsepp T."/>
            <person name="Rocchi M."/>
            <person name="Roeed K.H."/>
            <person name="Ryder O.A."/>
            <person name="Searle S."/>
            <person name="Skow L."/>
            <person name="Swinburne J.E."/>
            <person name="Syvaenen A.C."/>
            <person name="Tozaki T."/>
            <person name="Valberg S.J."/>
            <person name="Vaudin M."/>
            <person name="White J.R."/>
            <person name="Zody M.C."/>
            <person name="Lander E.S."/>
            <person name="Lindblad-Toh K."/>
        </authorList>
    </citation>
    <scope>NUCLEOTIDE SEQUENCE [LARGE SCALE GENOMIC DNA]</scope>
    <source>
        <strain evidence="2 3">Thoroughbred</strain>
    </source>
</reference>
<dbReference type="GeneTree" id="ENSGT01030000235227"/>
<dbReference type="Ensembl" id="ENSECAT00000119795.1">
    <property type="protein sequence ID" value="ENSECAP00000067148.1"/>
    <property type="gene ID" value="ENSECAG00000022828.4"/>
</dbReference>
<feature type="region of interest" description="Disordered" evidence="1">
    <location>
        <begin position="141"/>
        <end position="189"/>
    </location>
</feature>
<sequence>MEPTAKARTEKSFSYVVRAPSSDGFDVMNVDVKINTSWIFQDAEDSGEEHGCLPDRAASSPDMDTGTLGKQLECSEQKLLAAVDKHMMSEFRLRSRIQELELSERSLLRRVDKLGARVLQERHASLRAHEELQALRGELAHQEAPGRVQDGPQPLPGEKAPDACRSHGRHTTLRSHGAPGPRASAGQPPEGPCAWVCIGAGRGPSDSVSGLETTAELLGVLAGRDRAQLTPPEPRVDAQPLLLICGCPPGQNVDGSLLSVELAWVSEQKPAAVPAQESFLLVQTSTLPPWGLARDPAPLPPPPLPWEAAPGELQGQQVLDVRPPPAPRAGGQSCQDHRQARGRDAPLCRESPHVSNPPLPRRGPRGLKGSQKEGGGAPEWGTEEQEVRRTWDRKEEDLGDKRQPSQEEASPATCFRAHDTKGPSPAGAQHLAEQGRAVGRVQGPEENHVWSGSARLLQEESPGDQGQEEEEQKAFHQEGSSP</sequence>
<protein>
    <submittedName>
        <fullName evidence="2">Chromosome 3 C4orf50 homolog</fullName>
    </submittedName>
</protein>
<dbReference type="PANTHER" id="PTHR36866:SF1">
    <property type="entry name" value="GENE 1043-RELATED"/>
    <property type="match status" value="1"/>
</dbReference>
<keyword evidence="3" id="KW-1185">Reference proteome</keyword>
<feature type="compositionally biased region" description="Basic and acidic residues" evidence="1">
    <location>
        <begin position="335"/>
        <end position="352"/>
    </location>
</feature>
<dbReference type="AlphaFoldDB" id="A0A9L0RZ44"/>